<feature type="compositionally biased region" description="Polar residues" evidence="2">
    <location>
        <begin position="135"/>
        <end position="147"/>
    </location>
</feature>
<reference evidence="3 4" key="2">
    <citation type="journal article" date="2015" name="Eukaryot. Cell">
        <title>Asexual propagation of a virulent clone complex in a human and feline outbreak of sporotrichosis.</title>
        <authorList>
            <person name="Teixeira Mde M."/>
            <person name="Rodrigues A.M."/>
            <person name="Tsui C.K."/>
            <person name="de Almeida L.G."/>
            <person name="Van Diepeningen A.D."/>
            <person name="van den Ende B.G."/>
            <person name="Fernandes G.F."/>
            <person name="Kano R."/>
            <person name="Hamelin R.C."/>
            <person name="Lopes-Bezerra L.M."/>
            <person name="Vasconcelos A.T."/>
            <person name="de Hoog S."/>
            <person name="de Camargo Z.P."/>
            <person name="Felipe M.S."/>
        </authorList>
    </citation>
    <scope>NUCLEOTIDE SEQUENCE [LARGE SCALE GENOMIC DNA]</scope>
    <source>
        <strain evidence="3 4">1099-18</strain>
    </source>
</reference>
<reference evidence="3 4" key="1">
    <citation type="journal article" date="2014" name="BMC Genomics">
        <title>Comparative genomics of the major fungal agents of human and animal Sporotrichosis: Sporothrix schenckii and Sporothrix brasiliensis.</title>
        <authorList>
            <person name="Teixeira M.M."/>
            <person name="de Almeida L.G."/>
            <person name="Kubitschek-Barreira P."/>
            <person name="Alves F.L."/>
            <person name="Kioshima E.S."/>
            <person name="Abadio A.K."/>
            <person name="Fernandes L."/>
            <person name="Derengowski L.S."/>
            <person name="Ferreira K.S."/>
            <person name="Souza R.C."/>
            <person name="Ruiz J.C."/>
            <person name="de Andrade N.C."/>
            <person name="Paes H.C."/>
            <person name="Nicola A.M."/>
            <person name="Albuquerque P."/>
            <person name="Gerber A.L."/>
            <person name="Martins V.P."/>
            <person name="Peconick L.D."/>
            <person name="Neto A.V."/>
            <person name="Chaucanez C.B."/>
            <person name="Silva P.A."/>
            <person name="Cunha O.L."/>
            <person name="de Oliveira F.F."/>
            <person name="dos Santos T.C."/>
            <person name="Barros A.L."/>
            <person name="Soares M.A."/>
            <person name="de Oliveira L.M."/>
            <person name="Marini M.M."/>
            <person name="Villalobos-Duno H."/>
            <person name="Cunha M.M."/>
            <person name="de Hoog S."/>
            <person name="da Silveira J.F."/>
            <person name="Henrissat B."/>
            <person name="Nino-Vega G.A."/>
            <person name="Cisalpino P.S."/>
            <person name="Mora-Montes H.M."/>
            <person name="Almeida S.R."/>
            <person name="Stajich J.E."/>
            <person name="Lopes-Bezerra L.M."/>
            <person name="Vasconcelos A.T."/>
            <person name="Felipe M.S."/>
        </authorList>
    </citation>
    <scope>NUCLEOTIDE SEQUENCE [LARGE SCALE GENOMIC DNA]</scope>
    <source>
        <strain evidence="3 4">1099-18</strain>
    </source>
</reference>
<feature type="region of interest" description="Disordered" evidence="2">
    <location>
        <begin position="620"/>
        <end position="670"/>
    </location>
</feature>
<protein>
    <submittedName>
        <fullName evidence="3">FAD-dependent oxidoreductase-like enzyme</fullName>
    </submittedName>
</protein>
<feature type="region of interest" description="Disordered" evidence="2">
    <location>
        <begin position="446"/>
        <end position="606"/>
    </location>
</feature>
<evidence type="ECO:0000256" key="1">
    <source>
        <dbReference type="SAM" id="Coils"/>
    </source>
</evidence>
<feature type="region of interest" description="Disordered" evidence="2">
    <location>
        <begin position="288"/>
        <end position="312"/>
    </location>
</feature>
<feature type="compositionally biased region" description="Basic and acidic residues" evidence="2">
    <location>
        <begin position="741"/>
        <end position="756"/>
    </location>
</feature>
<dbReference type="OrthoDB" id="5404651at2759"/>
<feature type="region of interest" description="Disordered" evidence="2">
    <location>
        <begin position="714"/>
        <end position="809"/>
    </location>
</feature>
<feature type="compositionally biased region" description="Low complexity" evidence="2">
    <location>
        <begin position="473"/>
        <end position="485"/>
    </location>
</feature>
<comment type="caution">
    <text evidence="3">The sequence shown here is derived from an EMBL/GenBank/DDBJ whole genome shotgun (WGS) entry which is preliminary data.</text>
</comment>
<name>A0A0F2MAY1_SPOSC</name>
<sequence length="809" mass="84871">MSSDSEPPPSGQTPAAAAAAASNAVVDMDMDSDNVPHNSVEVPSTPLGAAMGAETVIPASQETILSTEGPGSPMDADESFRTELNDHEDENLDVEVETAIPSMIPSSLTPPPSSQHRAELAQQQRHPLPRRQHPSDSPSNAAVNGNHVSSAVSQSSAIPSPPGTGLTSVAQARRDAAAAAALGLGPAASSAAAAVAAAAAAAVVAGNSSPLVGGATDFVPPTPAQIADATPDELRAMLQASLAEHTRLKTETAHHKLQYNLLTLQADEDAKRAAVEHEMTRREVEALRAADSARQARRDLSTSSATETSEAKYRQLKTWYDEAAEENELLQKRVKLAKRVIQQKEEEMAGLVDEKELLLNRLRENREHFHLLCSPGGLFHGAMTPKPHSSPVHARATPYQTPKRGTATTAAPATSTSTATSNHGSHASHASAEPFAALLQALNQENNSAPNTPLTGHRPPPRHVAKHVRNVQSLSSLPTTPTSRPRGGEYAGLLPSVDLVPQTEPPPARSGGPSSHGVGHGHSHSVSHSHSQGFTTSASGRYFPETPTRPRHRLPGHQGAAGAPAGGRRSRESTISVDEDAHGSHSHSHSNTLGHGPGGSSGRALSGNEDIARQALESVARTTTQSFPPPSFGTSRSARPLDRSTSSSSGTAADEHVFESQASQAASAMLRRDARESFEVAAAREASREREAAAAGGGSSSGSKMQAKLFGGVNKAGHGPGAVDKRKFSGAQHPTHASAHGAEHEHHHGLGDDRHGSAHPQASPTKKVRVVPSLRDTTDSYRHHHHHHSYQRQSAAQDPDRVGLGIRYD</sequence>
<feature type="compositionally biased region" description="Acidic residues" evidence="2">
    <location>
        <begin position="86"/>
        <end position="96"/>
    </location>
</feature>
<dbReference type="RefSeq" id="XP_016588915.1">
    <property type="nucleotide sequence ID" value="XM_016729131.1"/>
</dbReference>
<keyword evidence="1" id="KW-0175">Coiled coil</keyword>
<feature type="compositionally biased region" description="Pro residues" evidence="2">
    <location>
        <begin position="1"/>
        <end position="11"/>
    </location>
</feature>
<feature type="coiled-coil region" evidence="1">
    <location>
        <begin position="320"/>
        <end position="361"/>
    </location>
</feature>
<dbReference type="VEuPathDB" id="FungiDB:SPSK_02258"/>
<feature type="compositionally biased region" description="Low complexity" evidence="2">
    <location>
        <begin position="406"/>
        <end position="430"/>
    </location>
</feature>
<proteinExistence type="predicted"/>
<feature type="compositionally biased region" description="Polar residues" evidence="2">
    <location>
        <begin position="620"/>
        <end position="651"/>
    </location>
</feature>
<dbReference type="Proteomes" id="UP000033710">
    <property type="component" value="Unassembled WGS sequence"/>
</dbReference>
<evidence type="ECO:0000313" key="3">
    <source>
        <dbReference type="EMBL" id="KJR86239.1"/>
    </source>
</evidence>
<evidence type="ECO:0000313" key="4">
    <source>
        <dbReference type="Proteomes" id="UP000033710"/>
    </source>
</evidence>
<gene>
    <name evidence="3" type="ORF">SPSK_02258</name>
</gene>
<feature type="region of interest" description="Disordered" evidence="2">
    <location>
        <begin position="382"/>
        <end position="430"/>
    </location>
</feature>
<feature type="region of interest" description="Disordered" evidence="2">
    <location>
        <begin position="1"/>
        <end position="167"/>
    </location>
</feature>
<feature type="compositionally biased region" description="Basic residues" evidence="2">
    <location>
        <begin position="459"/>
        <end position="469"/>
    </location>
</feature>
<accession>A0A0F2MAY1</accession>
<dbReference type="KEGG" id="ssck:SPSK_02258"/>
<evidence type="ECO:0000256" key="2">
    <source>
        <dbReference type="SAM" id="MobiDB-lite"/>
    </source>
</evidence>
<feature type="compositionally biased region" description="Low complexity" evidence="2">
    <location>
        <begin position="148"/>
        <end position="158"/>
    </location>
</feature>
<dbReference type="GeneID" id="27664408"/>
<dbReference type="EMBL" id="AXCR01000006">
    <property type="protein sequence ID" value="KJR86239.1"/>
    <property type="molecule type" value="Genomic_DNA"/>
</dbReference>
<organism evidence="3 4">
    <name type="scientific">Sporothrix schenckii 1099-18</name>
    <dbReference type="NCBI Taxonomy" id="1397361"/>
    <lineage>
        <taxon>Eukaryota</taxon>
        <taxon>Fungi</taxon>
        <taxon>Dikarya</taxon>
        <taxon>Ascomycota</taxon>
        <taxon>Pezizomycotina</taxon>
        <taxon>Sordariomycetes</taxon>
        <taxon>Sordariomycetidae</taxon>
        <taxon>Ophiostomatales</taxon>
        <taxon>Ophiostomataceae</taxon>
        <taxon>Sporothrix</taxon>
    </lineage>
</organism>
<dbReference type="AlphaFoldDB" id="A0A0F2MAY1"/>